<name>A0A4U1MHN6_9BACL</name>
<keyword evidence="1" id="KW-0238">DNA-binding</keyword>
<dbReference type="GO" id="GO:0003677">
    <property type="term" value="F:DNA binding"/>
    <property type="evidence" value="ECO:0007669"/>
    <property type="project" value="UniProtKB-KW"/>
</dbReference>
<evidence type="ECO:0000259" key="2">
    <source>
        <dbReference type="PROSITE" id="PS50943"/>
    </source>
</evidence>
<sequence>MIGDNLKRYRKARGISLTQLAERANVSKSYLNSLERNIKANPSINLIKRIAKELNTDIYSILGTDETNGAERYKDGGWGEFIEEAERAGIEGEHLSDYKELISFIKWKKEQV</sequence>
<dbReference type="SUPFAM" id="SSF47413">
    <property type="entry name" value="lambda repressor-like DNA-binding domains"/>
    <property type="match status" value="1"/>
</dbReference>
<dbReference type="Proteomes" id="UP000310541">
    <property type="component" value="Unassembled WGS sequence"/>
</dbReference>
<organism evidence="3 4">
    <name type="scientific">Guptibacillus hwajinpoensis</name>
    <dbReference type="NCBI Taxonomy" id="208199"/>
    <lineage>
        <taxon>Bacteria</taxon>
        <taxon>Bacillati</taxon>
        <taxon>Bacillota</taxon>
        <taxon>Bacilli</taxon>
        <taxon>Bacillales</taxon>
        <taxon>Guptibacillaceae</taxon>
        <taxon>Guptibacillus</taxon>
    </lineage>
</organism>
<dbReference type="PROSITE" id="PS50943">
    <property type="entry name" value="HTH_CROC1"/>
    <property type="match status" value="1"/>
</dbReference>
<dbReference type="GO" id="GO:0005829">
    <property type="term" value="C:cytosol"/>
    <property type="evidence" value="ECO:0007669"/>
    <property type="project" value="TreeGrafter"/>
</dbReference>
<dbReference type="CDD" id="cd00093">
    <property type="entry name" value="HTH_XRE"/>
    <property type="match status" value="1"/>
</dbReference>
<dbReference type="AlphaFoldDB" id="A0A4U1MHN6"/>
<evidence type="ECO:0000256" key="1">
    <source>
        <dbReference type="ARBA" id="ARBA00023125"/>
    </source>
</evidence>
<dbReference type="EMBL" id="SWFM01000002">
    <property type="protein sequence ID" value="TKD70819.1"/>
    <property type="molecule type" value="Genomic_DNA"/>
</dbReference>
<evidence type="ECO:0000313" key="4">
    <source>
        <dbReference type="Proteomes" id="UP000310541"/>
    </source>
</evidence>
<dbReference type="OrthoDB" id="1859224at2"/>
<dbReference type="InterPro" id="IPR010982">
    <property type="entry name" value="Lambda_DNA-bd_dom_sf"/>
</dbReference>
<protein>
    <submittedName>
        <fullName evidence="3">Helix-turn-helix transcriptional regulator</fullName>
    </submittedName>
</protein>
<dbReference type="SMART" id="SM00530">
    <property type="entry name" value="HTH_XRE"/>
    <property type="match status" value="1"/>
</dbReference>
<gene>
    <name evidence="3" type="ORF">FBF83_09405</name>
</gene>
<dbReference type="GO" id="GO:0003700">
    <property type="term" value="F:DNA-binding transcription factor activity"/>
    <property type="evidence" value="ECO:0007669"/>
    <property type="project" value="TreeGrafter"/>
</dbReference>
<proteinExistence type="predicted"/>
<evidence type="ECO:0000313" key="3">
    <source>
        <dbReference type="EMBL" id="TKD70819.1"/>
    </source>
</evidence>
<dbReference type="InterPro" id="IPR001387">
    <property type="entry name" value="Cro/C1-type_HTH"/>
</dbReference>
<dbReference type="PANTHER" id="PTHR46797">
    <property type="entry name" value="HTH-TYPE TRANSCRIPTIONAL REGULATOR"/>
    <property type="match status" value="1"/>
</dbReference>
<feature type="domain" description="HTH cro/C1-type" evidence="2">
    <location>
        <begin position="6"/>
        <end position="61"/>
    </location>
</feature>
<comment type="caution">
    <text evidence="3">The sequence shown here is derived from an EMBL/GenBank/DDBJ whole genome shotgun (WGS) entry which is preliminary data.</text>
</comment>
<dbReference type="PANTHER" id="PTHR46797:SF13">
    <property type="entry name" value="HTH-TYPE TRANSCRIPTIONAL REGULATOR SINR"/>
    <property type="match status" value="1"/>
</dbReference>
<dbReference type="RefSeq" id="WP_136946893.1">
    <property type="nucleotide sequence ID" value="NZ_SWFM01000002.1"/>
</dbReference>
<dbReference type="Gene3D" id="1.10.260.40">
    <property type="entry name" value="lambda repressor-like DNA-binding domains"/>
    <property type="match status" value="1"/>
</dbReference>
<dbReference type="InterPro" id="IPR050807">
    <property type="entry name" value="TransReg_Diox_bact_type"/>
</dbReference>
<reference evidence="3 4" key="1">
    <citation type="submission" date="2019-04" db="EMBL/GenBank/DDBJ databases">
        <title>Genome sequence of Bacillus hwajinpoensis strain Y2.</title>
        <authorList>
            <person name="Fair J.L."/>
            <person name="Maclea K.S."/>
        </authorList>
    </citation>
    <scope>NUCLEOTIDE SEQUENCE [LARGE SCALE GENOMIC DNA]</scope>
    <source>
        <strain evidence="3 4">Y2</strain>
    </source>
</reference>
<accession>A0A4U1MHN6</accession>
<dbReference type="Pfam" id="PF01381">
    <property type="entry name" value="HTH_3"/>
    <property type="match status" value="1"/>
</dbReference>